<dbReference type="Proteomes" id="UP001238179">
    <property type="component" value="Chromosome"/>
</dbReference>
<dbReference type="Gene3D" id="3.10.50.40">
    <property type="match status" value="1"/>
</dbReference>
<evidence type="ECO:0000313" key="5">
    <source>
        <dbReference type="Proteomes" id="UP001238179"/>
    </source>
</evidence>
<sequence>MLRTLVCTTFSLVLAAQTPAPAPQAPAAPAPVKEDKVLATLGTTAIRESDFDLFLAVSLPEQQRAQVMMMPGAREQYLKRFLDYRILAAKARKEGIAKAPDFAKKMQLMEMQVLIQSLFDRDGNGLKAKSTVKDEDVKAYFDKHPDKFMTPENFSARHILVSTRAQGTEKARTDEEAKARIKEIQEALKAGKSFEELAKTYSDDPGSKDRGGLYDNMPFGRFVPEFDKAVRDQKAGEVGEPVKSMHGYHLIKVEKITPAVPQTFEAAKESAKQMAATDNQEKVMNEYMDAARKEVGFHEGAAPAAKAAPAPKAKKGAK</sequence>
<dbReference type="KEGG" id="msil:METEAL_01220"/>
<dbReference type="Pfam" id="PF13616">
    <property type="entry name" value="Rotamase_3"/>
    <property type="match status" value="1"/>
</dbReference>
<dbReference type="SUPFAM" id="SSF109998">
    <property type="entry name" value="Triger factor/SurA peptide-binding domain-like"/>
    <property type="match status" value="1"/>
</dbReference>
<dbReference type="InterPro" id="IPR046357">
    <property type="entry name" value="PPIase_dom_sf"/>
</dbReference>
<name>A0AA48GV82_9BACT</name>
<dbReference type="PANTHER" id="PTHR47245">
    <property type="entry name" value="PEPTIDYLPROLYL ISOMERASE"/>
    <property type="match status" value="1"/>
</dbReference>
<evidence type="ECO:0000256" key="2">
    <source>
        <dbReference type="SAM" id="SignalP"/>
    </source>
</evidence>
<evidence type="ECO:0000313" key="4">
    <source>
        <dbReference type="EMBL" id="BDU70948.1"/>
    </source>
</evidence>
<keyword evidence="1 4" id="KW-0413">Isomerase</keyword>
<dbReference type="RefSeq" id="WP_316413845.1">
    <property type="nucleotide sequence ID" value="NZ_AP027080.1"/>
</dbReference>
<proteinExistence type="predicted"/>
<dbReference type="PANTHER" id="PTHR47245:SF2">
    <property type="entry name" value="PEPTIDYL-PROLYL CIS-TRANS ISOMERASE HP_0175-RELATED"/>
    <property type="match status" value="1"/>
</dbReference>
<feature type="chain" id="PRO_5041210911" evidence="2">
    <location>
        <begin position="23"/>
        <end position="318"/>
    </location>
</feature>
<feature type="signal peptide" evidence="2">
    <location>
        <begin position="1"/>
        <end position="22"/>
    </location>
</feature>
<organism evidence="4 5">
    <name type="scientific">Mesoterricola silvestris</name>
    <dbReference type="NCBI Taxonomy" id="2927979"/>
    <lineage>
        <taxon>Bacteria</taxon>
        <taxon>Pseudomonadati</taxon>
        <taxon>Acidobacteriota</taxon>
        <taxon>Holophagae</taxon>
        <taxon>Holophagales</taxon>
        <taxon>Holophagaceae</taxon>
        <taxon>Mesoterricola</taxon>
    </lineage>
</organism>
<keyword evidence="2" id="KW-0732">Signal</keyword>
<dbReference type="AlphaFoldDB" id="A0AA48GV82"/>
<reference evidence="5" key="1">
    <citation type="journal article" date="2023" name="Int. J. Syst. Evol. Microbiol.">
        <title>Mesoterricola silvestris gen. nov., sp. nov., Mesoterricola sediminis sp. nov., Geothrix oryzae sp. nov., Geothrix edaphica sp. nov., Geothrix rubra sp. nov., and Geothrix limicola sp. nov., six novel members of Acidobacteriota isolated from soils.</title>
        <authorList>
            <person name="Itoh H."/>
            <person name="Sugisawa Y."/>
            <person name="Mise K."/>
            <person name="Xu Z."/>
            <person name="Kuniyasu M."/>
            <person name="Ushijima N."/>
            <person name="Kawano K."/>
            <person name="Kobayashi E."/>
            <person name="Shiratori Y."/>
            <person name="Masuda Y."/>
            <person name="Senoo K."/>
        </authorList>
    </citation>
    <scope>NUCLEOTIDE SEQUENCE [LARGE SCALE GENOMIC DNA]</scope>
    <source>
        <strain evidence="5">W79</strain>
    </source>
</reference>
<keyword evidence="5" id="KW-1185">Reference proteome</keyword>
<dbReference type="SUPFAM" id="SSF54534">
    <property type="entry name" value="FKBP-like"/>
    <property type="match status" value="1"/>
</dbReference>
<gene>
    <name evidence="4" type="ORF">METEAL_01220</name>
</gene>
<dbReference type="InterPro" id="IPR050245">
    <property type="entry name" value="PrsA_foldase"/>
</dbReference>
<dbReference type="PROSITE" id="PS50198">
    <property type="entry name" value="PPIC_PPIASE_2"/>
    <property type="match status" value="1"/>
</dbReference>
<accession>A0AA48GV82</accession>
<dbReference type="InterPro" id="IPR027304">
    <property type="entry name" value="Trigger_fact/SurA_dom_sf"/>
</dbReference>
<evidence type="ECO:0000259" key="3">
    <source>
        <dbReference type="PROSITE" id="PS50198"/>
    </source>
</evidence>
<keyword evidence="1" id="KW-0697">Rotamase</keyword>
<dbReference type="InterPro" id="IPR000297">
    <property type="entry name" value="PPIase_PpiC"/>
</dbReference>
<protein>
    <submittedName>
        <fullName evidence="4">Peptidylprolyl isomerase</fullName>
    </submittedName>
</protein>
<feature type="domain" description="PpiC" evidence="3">
    <location>
        <begin position="151"/>
        <end position="255"/>
    </location>
</feature>
<dbReference type="GO" id="GO:0003755">
    <property type="term" value="F:peptidyl-prolyl cis-trans isomerase activity"/>
    <property type="evidence" value="ECO:0007669"/>
    <property type="project" value="UniProtKB-KW"/>
</dbReference>
<evidence type="ECO:0000256" key="1">
    <source>
        <dbReference type="PROSITE-ProRule" id="PRU00278"/>
    </source>
</evidence>
<dbReference type="EMBL" id="AP027080">
    <property type="protein sequence ID" value="BDU70948.1"/>
    <property type="molecule type" value="Genomic_DNA"/>
</dbReference>